<evidence type="ECO:0000256" key="4">
    <source>
        <dbReference type="ARBA" id="ARBA00022840"/>
    </source>
</evidence>
<dbReference type="Gene3D" id="1.20.1560.10">
    <property type="entry name" value="ABC transporter type 1, transmembrane domain"/>
    <property type="match status" value="1"/>
</dbReference>
<dbReference type="GO" id="GO:0016020">
    <property type="term" value="C:membrane"/>
    <property type="evidence" value="ECO:0007669"/>
    <property type="project" value="UniProtKB-SubCell"/>
</dbReference>
<dbReference type="CDD" id="cd03249">
    <property type="entry name" value="ABC_MTABC3_MDL1_MDL2"/>
    <property type="match status" value="1"/>
</dbReference>
<gene>
    <name evidence="10" type="ORF">KIN20_007976</name>
</gene>
<dbReference type="Gene3D" id="3.40.50.300">
    <property type="entry name" value="P-loop containing nucleotide triphosphate hydrolases"/>
    <property type="match status" value="1"/>
</dbReference>
<comment type="caution">
    <text evidence="10">The sequence shown here is derived from an EMBL/GenBank/DDBJ whole genome shotgun (WGS) entry which is preliminary data.</text>
</comment>
<dbReference type="FunFam" id="3.40.50.300:FF:000218">
    <property type="entry name" value="Multidrug ABC transporter ATP-binding protein"/>
    <property type="match status" value="1"/>
</dbReference>
<feature type="domain" description="ABC transporter" evidence="8">
    <location>
        <begin position="209"/>
        <end position="445"/>
    </location>
</feature>
<feature type="transmembrane region" description="Helical" evidence="7">
    <location>
        <begin position="6"/>
        <end position="30"/>
    </location>
</feature>
<dbReference type="InterPro" id="IPR039421">
    <property type="entry name" value="Type_1_exporter"/>
</dbReference>
<feature type="domain" description="ABC transmembrane type-1" evidence="9">
    <location>
        <begin position="1"/>
        <end position="138"/>
    </location>
</feature>
<dbReference type="InterPro" id="IPR003439">
    <property type="entry name" value="ABC_transporter-like_ATP-bd"/>
</dbReference>
<evidence type="ECO:0000256" key="5">
    <source>
        <dbReference type="ARBA" id="ARBA00022989"/>
    </source>
</evidence>
<dbReference type="SMART" id="SM00382">
    <property type="entry name" value="AAA"/>
    <property type="match status" value="1"/>
</dbReference>
<evidence type="ECO:0000256" key="7">
    <source>
        <dbReference type="SAM" id="Phobius"/>
    </source>
</evidence>
<keyword evidence="4" id="KW-0067">ATP-binding</keyword>
<keyword evidence="5 7" id="KW-1133">Transmembrane helix</keyword>
<keyword evidence="2 7" id="KW-0812">Transmembrane</keyword>
<dbReference type="PANTHER" id="PTHR43394">
    <property type="entry name" value="ATP-DEPENDENT PERMEASE MDL1, MITOCHONDRIAL"/>
    <property type="match status" value="1"/>
</dbReference>
<dbReference type="Pfam" id="PF00664">
    <property type="entry name" value="ABC_membrane"/>
    <property type="match status" value="1"/>
</dbReference>
<dbReference type="GO" id="GO:0005524">
    <property type="term" value="F:ATP binding"/>
    <property type="evidence" value="ECO:0007669"/>
    <property type="project" value="UniProtKB-KW"/>
</dbReference>
<evidence type="ECO:0000256" key="2">
    <source>
        <dbReference type="ARBA" id="ARBA00022692"/>
    </source>
</evidence>
<dbReference type="InterPro" id="IPR003593">
    <property type="entry name" value="AAA+_ATPase"/>
</dbReference>
<dbReference type="Proteomes" id="UP001196413">
    <property type="component" value="Unassembled WGS sequence"/>
</dbReference>
<dbReference type="AlphaFoldDB" id="A0AAD5M445"/>
<keyword evidence="11" id="KW-1185">Reference proteome</keyword>
<dbReference type="InterPro" id="IPR011527">
    <property type="entry name" value="ABC1_TM_dom"/>
</dbReference>
<dbReference type="GO" id="GO:0015421">
    <property type="term" value="F:ABC-type oligopeptide transporter activity"/>
    <property type="evidence" value="ECO:0007669"/>
    <property type="project" value="TreeGrafter"/>
</dbReference>
<evidence type="ECO:0000256" key="6">
    <source>
        <dbReference type="ARBA" id="ARBA00023136"/>
    </source>
</evidence>
<organism evidence="10 11">
    <name type="scientific">Parelaphostrongylus tenuis</name>
    <name type="common">Meningeal worm</name>
    <dbReference type="NCBI Taxonomy" id="148309"/>
    <lineage>
        <taxon>Eukaryota</taxon>
        <taxon>Metazoa</taxon>
        <taxon>Ecdysozoa</taxon>
        <taxon>Nematoda</taxon>
        <taxon>Chromadorea</taxon>
        <taxon>Rhabditida</taxon>
        <taxon>Rhabditina</taxon>
        <taxon>Rhabditomorpha</taxon>
        <taxon>Strongyloidea</taxon>
        <taxon>Metastrongylidae</taxon>
        <taxon>Parelaphostrongylus</taxon>
    </lineage>
</organism>
<dbReference type="SUPFAM" id="SSF52540">
    <property type="entry name" value="P-loop containing nucleoside triphosphate hydrolases"/>
    <property type="match status" value="1"/>
</dbReference>
<reference evidence="10" key="1">
    <citation type="submission" date="2021-06" db="EMBL/GenBank/DDBJ databases">
        <title>Parelaphostrongylus tenuis whole genome reference sequence.</title>
        <authorList>
            <person name="Garwood T.J."/>
            <person name="Larsen P.A."/>
            <person name="Fountain-Jones N.M."/>
            <person name="Garbe J.R."/>
            <person name="Macchietto M.G."/>
            <person name="Kania S.A."/>
            <person name="Gerhold R.W."/>
            <person name="Richards J.E."/>
            <person name="Wolf T.M."/>
        </authorList>
    </citation>
    <scope>NUCLEOTIDE SEQUENCE</scope>
    <source>
        <strain evidence="10">MNPRO001-30</strain>
        <tissue evidence="10">Meninges</tissue>
    </source>
</reference>
<proteinExistence type="predicted"/>
<keyword evidence="6 7" id="KW-0472">Membrane</keyword>
<evidence type="ECO:0000313" key="10">
    <source>
        <dbReference type="EMBL" id="KAJ1351825.1"/>
    </source>
</evidence>
<dbReference type="PROSITE" id="PS00211">
    <property type="entry name" value="ABC_TRANSPORTER_1"/>
    <property type="match status" value="1"/>
</dbReference>
<name>A0AAD5M445_PARTN</name>
<dbReference type="InterPro" id="IPR027417">
    <property type="entry name" value="P-loop_NTPase"/>
</dbReference>
<evidence type="ECO:0000259" key="9">
    <source>
        <dbReference type="PROSITE" id="PS50929"/>
    </source>
</evidence>
<evidence type="ECO:0000256" key="3">
    <source>
        <dbReference type="ARBA" id="ARBA00022741"/>
    </source>
</evidence>
<dbReference type="PROSITE" id="PS50929">
    <property type="entry name" value="ABC_TM1F"/>
    <property type="match status" value="1"/>
</dbReference>
<sequence>MLVGALVFMFIMSWRLSLVTFIAIPLVGFITKWYGAYYDKLSEKTQTTIAQSNQIAEEVLSTMRTVRSFACEQREVKRYEEKLEDTLKMNKKKAVAYMGYTWNNEFCDNAILVAVLFYGGHLVMSDKMTTDQLITFFSIRCSWERIYMWVEANYSLTAILQLNVFQNIGYVLTGLMECVGASRKVFEYMNREPEIPNDGTMQPTLGGRIEFSDVYFTYPSRPSNPVLKGLNLVIESGQTTALVGPSGGGKSSIVSLIQHFYEPNSGSITIDGINIRDISHSFYHQKIALVAQEPVLYNGSVRYNILYGCDWATEEDMLRASKTANVHNFIMELEKGYDTNCGEKGVQMSGGQKQRIAIARALVRNPVVLILDEATSALDAESEALVQEALNRCARERTVLIIAHRLSTIEKADQIAVIYKGMLVQKGNHAELMMDLNGLYYSLISKQMLAIKIKEQNMKTNGVPS</sequence>
<evidence type="ECO:0000256" key="1">
    <source>
        <dbReference type="ARBA" id="ARBA00004141"/>
    </source>
</evidence>
<dbReference type="InterPro" id="IPR036640">
    <property type="entry name" value="ABC1_TM_sf"/>
</dbReference>
<dbReference type="GO" id="GO:0016887">
    <property type="term" value="F:ATP hydrolysis activity"/>
    <property type="evidence" value="ECO:0007669"/>
    <property type="project" value="InterPro"/>
</dbReference>
<dbReference type="Pfam" id="PF00005">
    <property type="entry name" value="ABC_tran"/>
    <property type="match status" value="1"/>
</dbReference>
<dbReference type="EMBL" id="JAHQIW010001239">
    <property type="protein sequence ID" value="KAJ1351825.1"/>
    <property type="molecule type" value="Genomic_DNA"/>
</dbReference>
<dbReference type="InterPro" id="IPR017871">
    <property type="entry name" value="ABC_transporter-like_CS"/>
</dbReference>
<comment type="subcellular location">
    <subcellularLocation>
        <location evidence="1">Membrane</location>
        <topology evidence="1">Multi-pass membrane protein</topology>
    </subcellularLocation>
</comment>
<accession>A0AAD5M445</accession>
<dbReference type="PROSITE" id="PS50893">
    <property type="entry name" value="ABC_TRANSPORTER_2"/>
    <property type="match status" value="1"/>
</dbReference>
<keyword evidence="3" id="KW-0547">Nucleotide-binding</keyword>
<evidence type="ECO:0000313" key="11">
    <source>
        <dbReference type="Proteomes" id="UP001196413"/>
    </source>
</evidence>
<dbReference type="PANTHER" id="PTHR43394:SF19">
    <property type="entry name" value="ABC TRANSPORTER B FAMILY"/>
    <property type="match status" value="1"/>
</dbReference>
<dbReference type="SUPFAM" id="SSF90123">
    <property type="entry name" value="ABC transporter transmembrane region"/>
    <property type="match status" value="1"/>
</dbReference>
<evidence type="ECO:0000259" key="8">
    <source>
        <dbReference type="PROSITE" id="PS50893"/>
    </source>
</evidence>
<protein>
    <submittedName>
        <fullName evidence="10">Uncharacterized protein</fullName>
    </submittedName>
</protein>